<dbReference type="Proteomes" id="UP000675781">
    <property type="component" value="Unassembled WGS sequence"/>
</dbReference>
<evidence type="ECO:0000256" key="2">
    <source>
        <dbReference type="ARBA" id="ARBA00022527"/>
    </source>
</evidence>
<organism evidence="10 11">
    <name type="scientific">Actinospica durhamensis</name>
    <dbReference type="NCBI Taxonomy" id="1508375"/>
    <lineage>
        <taxon>Bacteria</taxon>
        <taxon>Bacillati</taxon>
        <taxon>Actinomycetota</taxon>
        <taxon>Actinomycetes</taxon>
        <taxon>Catenulisporales</taxon>
        <taxon>Actinospicaceae</taxon>
        <taxon>Actinospica</taxon>
    </lineage>
</organism>
<dbReference type="RefSeq" id="WP_212529908.1">
    <property type="nucleotide sequence ID" value="NZ_JAGSOG010000094.1"/>
</dbReference>
<dbReference type="InterPro" id="IPR050660">
    <property type="entry name" value="NEK_Ser/Thr_kinase"/>
</dbReference>
<keyword evidence="3" id="KW-0808">Transferase</keyword>
<keyword evidence="5" id="KW-0418">Kinase</keyword>
<evidence type="ECO:0000256" key="4">
    <source>
        <dbReference type="ARBA" id="ARBA00022741"/>
    </source>
</evidence>
<dbReference type="PROSITE" id="PS50011">
    <property type="entry name" value="PROTEIN_KINASE_DOM"/>
    <property type="match status" value="1"/>
</dbReference>
<keyword evidence="4" id="KW-0547">Nucleotide-binding</keyword>
<comment type="catalytic activity">
    <reaction evidence="7">
        <text>L-threonyl-[protein] + ATP = O-phospho-L-threonyl-[protein] + ADP + H(+)</text>
        <dbReference type="Rhea" id="RHEA:46608"/>
        <dbReference type="Rhea" id="RHEA-COMP:11060"/>
        <dbReference type="Rhea" id="RHEA-COMP:11605"/>
        <dbReference type="ChEBI" id="CHEBI:15378"/>
        <dbReference type="ChEBI" id="CHEBI:30013"/>
        <dbReference type="ChEBI" id="CHEBI:30616"/>
        <dbReference type="ChEBI" id="CHEBI:61977"/>
        <dbReference type="ChEBI" id="CHEBI:456216"/>
        <dbReference type="EC" id="2.7.11.1"/>
    </reaction>
</comment>
<dbReference type="AlphaFoldDB" id="A0A941EWU8"/>
<dbReference type="PANTHER" id="PTHR43671">
    <property type="entry name" value="SERINE/THREONINE-PROTEIN KINASE NEK"/>
    <property type="match status" value="1"/>
</dbReference>
<keyword evidence="6" id="KW-0067">ATP-binding</keyword>
<dbReference type="InterPro" id="IPR011009">
    <property type="entry name" value="Kinase-like_dom_sf"/>
</dbReference>
<evidence type="ECO:0000259" key="9">
    <source>
        <dbReference type="PROSITE" id="PS50011"/>
    </source>
</evidence>
<dbReference type="GO" id="GO:0004674">
    <property type="term" value="F:protein serine/threonine kinase activity"/>
    <property type="evidence" value="ECO:0007669"/>
    <property type="project" value="UniProtKB-KW"/>
</dbReference>
<evidence type="ECO:0000256" key="3">
    <source>
        <dbReference type="ARBA" id="ARBA00022679"/>
    </source>
</evidence>
<keyword evidence="11" id="KW-1185">Reference proteome</keyword>
<dbReference type="EMBL" id="JAGSOG010000094">
    <property type="protein sequence ID" value="MBR7835414.1"/>
    <property type="molecule type" value="Genomic_DNA"/>
</dbReference>
<dbReference type="GO" id="GO:0005524">
    <property type="term" value="F:ATP binding"/>
    <property type="evidence" value="ECO:0007669"/>
    <property type="project" value="UniProtKB-KW"/>
</dbReference>
<evidence type="ECO:0000256" key="5">
    <source>
        <dbReference type="ARBA" id="ARBA00022777"/>
    </source>
</evidence>
<evidence type="ECO:0000256" key="7">
    <source>
        <dbReference type="ARBA" id="ARBA00047899"/>
    </source>
</evidence>
<keyword evidence="2" id="KW-0723">Serine/threonine-protein kinase</keyword>
<dbReference type="EC" id="2.7.11.1" evidence="1"/>
<gene>
    <name evidence="10" type="ORF">KDL01_19220</name>
</gene>
<dbReference type="SUPFAM" id="SSF56112">
    <property type="entry name" value="Protein kinase-like (PK-like)"/>
    <property type="match status" value="1"/>
</dbReference>
<feature type="domain" description="Protein kinase" evidence="9">
    <location>
        <begin position="14"/>
        <end position="320"/>
    </location>
</feature>
<proteinExistence type="predicted"/>
<comment type="catalytic activity">
    <reaction evidence="8">
        <text>L-seryl-[protein] + ATP = O-phospho-L-seryl-[protein] + ADP + H(+)</text>
        <dbReference type="Rhea" id="RHEA:17989"/>
        <dbReference type="Rhea" id="RHEA-COMP:9863"/>
        <dbReference type="Rhea" id="RHEA-COMP:11604"/>
        <dbReference type="ChEBI" id="CHEBI:15378"/>
        <dbReference type="ChEBI" id="CHEBI:29999"/>
        <dbReference type="ChEBI" id="CHEBI:30616"/>
        <dbReference type="ChEBI" id="CHEBI:83421"/>
        <dbReference type="ChEBI" id="CHEBI:456216"/>
        <dbReference type="EC" id="2.7.11.1"/>
    </reaction>
</comment>
<reference evidence="10" key="1">
    <citation type="submission" date="2021-04" db="EMBL/GenBank/DDBJ databases">
        <title>Genome based classification of Actinospica acidithermotolerans sp. nov., an actinobacterium isolated from an Indonesian hot spring.</title>
        <authorList>
            <person name="Kusuma A.B."/>
            <person name="Putra K.E."/>
            <person name="Nafisah S."/>
            <person name="Loh J."/>
            <person name="Nouioui I."/>
            <person name="Goodfellow M."/>
        </authorList>
    </citation>
    <scope>NUCLEOTIDE SEQUENCE</scope>
    <source>
        <strain evidence="10">CSCA 57</strain>
    </source>
</reference>
<evidence type="ECO:0000256" key="8">
    <source>
        <dbReference type="ARBA" id="ARBA00048679"/>
    </source>
</evidence>
<dbReference type="PANTHER" id="PTHR43671:SF98">
    <property type="entry name" value="SERINE_THREONINE-PROTEIN KINASE NEK11"/>
    <property type="match status" value="1"/>
</dbReference>
<evidence type="ECO:0000256" key="1">
    <source>
        <dbReference type="ARBA" id="ARBA00012513"/>
    </source>
</evidence>
<protein>
    <recommendedName>
        <fullName evidence="1">non-specific serine/threonine protein kinase</fullName>
        <ecNumber evidence="1">2.7.11.1</ecNumber>
    </recommendedName>
</protein>
<dbReference type="InterPro" id="IPR000719">
    <property type="entry name" value="Prot_kinase_dom"/>
</dbReference>
<dbReference type="Gene3D" id="1.10.510.10">
    <property type="entry name" value="Transferase(Phosphotransferase) domain 1"/>
    <property type="match status" value="1"/>
</dbReference>
<accession>A0A941EWU8</accession>
<evidence type="ECO:0000313" key="10">
    <source>
        <dbReference type="EMBL" id="MBR7835414.1"/>
    </source>
</evidence>
<evidence type="ECO:0000256" key="6">
    <source>
        <dbReference type="ARBA" id="ARBA00022840"/>
    </source>
</evidence>
<sequence length="735" mass="70888">MIGISEGIVLADRYRLTRRQSERETGASWIAVDLETGSDVWVQFADHGGLARAADIIRGLADSSSHATALPSVLDTGELRMIVDSRALAALRGGAEAHATHVEIVIEFAVVRPLTGRGLPAKIQRRALPPAEALAVAVTLAGALGEALAAGGSHGWLGTGSIWLVRRGGCVLDLALGLAYPDGSAIELEQQVTGYFAPERFALAREANAAVGSGSKATQAADVFALGWMVYEMLIGHAELLAEYERLVAGAGAVTTVELLALWRARARAHLTELVEADSALAVLILACLAENPAERPDFAAFGERARAAAKGLAGVAPLVVPVSRTRAGAAAGEVGAAALVAGVIGGAAVLGAAAVGAELLAGEAMAAEASAESRAAAQSAGAGGALGTGGSLGAGGSGAEAAATQSAGMAELADTGAGSATSAAGSGEGAGSAASAASATSAESAVVAEAETVVLAAAAAAGVGVGAASAAEALTGSGAASGVSASGSASGAASSGAEFASEGFVGSGSVSGSETEVSVAAEKEIERLSHRARLATIGGTAAAVVALGVGIAVGYSIGHGGGSNNSALLTAAGTNAAGTVASPSSSPVVAAPAPTVTVTVTVTASESAPATSASAAAGSAASGSGSSSASASASAGAVTSPGLPAASSSTEAINELTEEIQYTLSVGQISQSTAERLTAAVAKLRSSLGTGSSSSSLSSLTSLLRSLEQSGHLPSNAELTLESILGYFYAESGS</sequence>
<comment type="caution">
    <text evidence="10">The sequence shown here is derived from an EMBL/GenBank/DDBJ whole genome shotgun (WGS) entry which is preliminary data.</text>
</comment>
<evidence type="ECO:0000313" key="11">
    <source>
        <dbReference type="Proteomes" id="UP000675781"/>
    </source>
</evidence>
<name>A0A941EWU8_9ACTN</name>